<name>A0A078B9D0_STYLE</name>
<gene>
    <name evidence="3" type="primary">Contig6276.g6719</name>
    <name evidence="3" type="ORF">STYLEM_19319</name>
</gene>
<dbReference type="InParanoid" id="A0A078B9D0"/>
<sequence length="410" mass="48594">MDQTLYMILRNQNHNLYNNVRSFARTYNALQKDIIDKTYYTETLTYACISLILGQQKKSKTRKSKSNFVTNKHAHKFSQQNKQNSQNDADDLENDQVKKEEIELEDSFKNDRSEQKQRRRMIKQKIQFQLRKKLMKYLISISVSAFLVCGYFLAFHFLSTQTFLNISGEIDVIKAAFSRVTSKDNMLFGILDAYINNKTILINGFQEQINYYNRRGYEEEQDYQTQLFQKQNPQVPDSMKLYEVYDQKDFCSKAFQRKVVVNDSFSVSVDYCQTAGKGALQNGILAYFYQMLQKYQQIQLFFNATKRTEDVIKQTIGSKDFTTLTDLNLRIVQQAWADLELKTYNEVKNFNEQEKTKYIILFSFFVAIIITVLILFFTKMLNSNKMLYLMNYEALDEQHRNNIEIFLKKY</sequence>
<evidence type="ECO:0000313" key="3">
    <source>
        <dbReference type="EMBL" id="CDW90178.1"/>
    </source>
</evidence>
<proteinExistence type="predicted"/>
<evidence type="ECO:0008006" key="5">
    <source>
        <dbReference type="Google" id="ProtNLM"/>
    </source>
</evidence>
<feature type="transmembrane region" description="Helical" evidence="2">
    <location>
        <begin position="137"/>
        <end position="158"/>
    </location>
</feature>
<keyword evidence="2" id="KW-0472">Membrane</keyword>
<dbReference type="EMBL" id="CCKQ01018230">
    <property type="protein sequence ID" value="CDW90178.1"/>
    <property type="molecule type" value="Genomic_DNA"/>
</dbReference>
<evidence type="ECO:0000313" key="4">
    <source>
        <dbReference type="Proteomes" id="UP000039865"/>
    </source>
</evidence>
<reference evidence="3 4" key="1">
    <citation type="submission" date="2014-06" db="EMBL/GenBank/DDBJ databases">
        <authorList>
            <person name="Swart Estienne"/>
        </authorList>
    </citation>
    <scope>NUCLEOTIDE SEQUENCE [LARGE SCALE GENOMIC DNA]</scope>
    <source>
        <strain evidence="3 4">130c</strain>
    </source>
</reference>
<keyword evidence="4" id="KW-1185">Reference proteome</keyword>
<protein>
    <recommendedName>
        <fullName evidence="5">Transmembrane protein</fullName>
    </recommendedName>
</protein>
<keyword evidence="2" id="KW-0812">Transmembrane</keyword>
<evidence type="ECO:0000256" key="2">
    <source>
        <dbReference type="SAM" id="Phobius"/>
    </source>
</evidence>
<feature type="region of interest" description="Disordered" evidence="1">
    <location>
        <begin position="62"/>
        <end position="92"/>
    </location>
</feature>
<feature type="compositionally biased region" description="Low complexity" evidence="1">
    <location>
        <begin position="78"/>
        <end position="87"/>
    </location>
</feature>
<evidence type="ECO:0000256" key="1">
    <source>
        <dbReference type="SAM" id="MobiDB-lite"/>
    </source>
</evidence>
<dbReference type="Proteomes" id="UP000039865">
    <property type="component" value="Unassembled WGS sequence"/>
</dbReference>
<organism evidence="3 4">
    <name type="scientific">Stylonychia lemnae</name>
    <name type="common">Ciliate</name>
    <dbReference type="NCBI Taxonomy" id="5949"/>
    <lineage>
        <taxon>Eukaryota</taxon>
        <taxon>Sar</taxon>
        <taxon>Alveolata</taxon>
        <taxon>Ciliophora</taxon>
        <taxon>Intramacronucleata</taxon>
        <taxon>Spirotrichea</taxon>
        <taxon>Stichotrichia</taxon>
        <taxon>Sporadotrichida</taxon>
        <taxon>Oxytrichidae</taxon>
        <taxon>Stylonychinae</taxon>
        <taxon>Stylonychia</taxon>
    </lineage>
</organism>
<dbReference type="AlphaFoldDB" id="A0A078B9D0"/>
<feature type="transmembrane region" description="Helical" evidence="2">
    <location>
        <begin position="358"/>
        <end position="377"/>
    </location>
</feature>
<keyword evidence="2" id="KW-1133">Transmembrane helix</keyword>
<accession>A0A078B9D0</accession>